<gene>
    <name evidence="2" type="primary">LOC111499928</name>
</gene>
<dbReference type="Pfam" id="PF14009">
    <property type="entry name" value="PADRE"/>
    <property type="match status" value="1"/>
</dbReference>
<protein>
    <submittedName>
        <fullName evidence="2">Uncharacterized protein LOC111499928</fullName>
    </submittedName>
</protein>
<reference evidence="2" key="1">
    <citation type="submission" date="2025-08" db="UniProtKB">
        <authorList>
            <consortium name="RefSeq"/>
        </authorList>
    </citation>
    <scope>IDENTIFICATION</scope>
    <source>
        <tissue evidence="2">Young leaves</tissue>
    </source>
</reference>
<dbReference type="GeneID" id="111499928"/>
<sequence>MGICISSDSPNVSTAKLILSDGTLLEYSYPVKVSYVLQKDPASFICNSDDMDFNDVVNAVDDEDELQLGQLYFALPLEKLNKPLHAEDMAALAVKASSALMKAGGGGSEKCGSRRPVVFSEEELRKGPRRGVKKGTRNGGSRKFTAKLCAIPE</sequence>
<dbReference type="InterPro" id="IPR025322">
    <property type="entry name" value="PADRE_dom"/>
</dbReference>
<evidence type="ECO:0000313" key="1">
    <source>
        <dbReference type="Proteomes" id="UP000504608"/>
    </source>
</evidence>
<name>A0A6J1L0H7_CUCMA</name>
<evidence type="ECO:0000313" key="2">
    <source>
        <dbReference type="RefSeq" id="XP_023007426.1"/>
    </source>
</evidence>
<dbReference type="RefSeq" id="XP_023007426.1">
    <property type="nucleotide sequence ID" value="XM_023151658.1"/>
</dbReference>
<organism evidence="1 2">
    <name type="scientific">Cucurbita maxima</name>
    <name type="common">Pumpkin</name>
    <name type="synonym">Winter squash</name>
    <dbReference type="NCBI Taxonomy" id="3661"/>
    <lineage>
        <taxon>Eukaryota</taxon>
        <taxon>Viridiplantae</taxon>
        <taxon>Streptophyta</taxon>
        <taxon>Embryophyta</taxon>
        <taxon>Tracheophyta</taxon>
        <taxon>Spermatophyta</taxon>
        <taxon>Magnoliopsida</taxon>
        <taxon>eudicotyledons</taxon>
        <taxon>Gunneridae</taxon>
        <taxon>Pentapetalae</taxon>
        <taxon>rosids</taxon>
        <taxon>fabids</taxon>
        <taxon>Cucurbitales</taxon>
        <taxon>Cucurbitaceae</taxon>
        <taxon>Cucurbiteae</taxon>
        <taxon>Cucurbita</taxon>
    </lineage>
</organism>
<accession>A0A6J1L0H7</accession>
<dbReference type="Proteomes" id="UP000504608">
    <property type="component" value="Unplaced"/>
</dbReference>
<dbReference type="OrthoDB" id="843671at2759"/>
<dbReference type="PANTHER" id="PTHR33052">
    <property type="entry name" value="DUF4228 DOMAIN PROTEIN-RELATED"/>
    <property type="match status" value="1"/>
</dbReference>
<dbReference type="AlphaFoldDB" id="A0A6J1L0H7"/>
<dbReference type="KEGG" id="cmax:111499928"/>
<keyword evidence="1" id="KW-1185">Reference proteome</keyword>
<proteinExistence type="predicted"/>